<comment type="similarity">
    <text evidence="1">Belongs to the prefoldin subunit beta family.</text>
</comment>
<evidence type="ECO:0000256" key="3">
    <source>
        <dbReference type="SAM" id="Coils"/>
    </source>
</evidence>
<sequence length="131" mass="14812">MSSQQQQQQKLQDANAEFNKIQAEMSSIVEARQTLGAQLSENETVQQEFKDLKPENVVYKLVGPALVKQDQAEAKSNVDTRIEFIKGEIQRVEEQLKSIEARAEKKRNEVVELNNALVQQQQQQQGEAASS</sequence>
<dbReference type="GO" id="GO:0051131">
    <property type="term" value="P:chaperone-mediated protein complex assembly"/>
    <property type="evidence" value="ECO:0007669"/>
    <property type="project" value="TreeGrafter"/>
</dbReference>
<evidence type="ECO:0000313" key="4">
    <source>
        <dbReference type="EMBL" id="TFL06700.1"/>
    </source>
</evidence>
<dbReference type="OrthoDB" id="248120at2759"/>
<proteinExistence type="inferred from homology"/>
<feature type="coiled-coil region" evidence="3">
    <location>
        <begin position="75"/>
        <end position="123"/>
    </location>
</feature>
<dbReference type="AlphaFoldDB" id="A0A5C3R0T7"/>
<dbReference type="STRING" id="1884261.A0A5C3R0T7"/>
<dbReference type="InterPro" id="IPR009053">
    <property type="entry name" value="Prefoldin"/>
</dbReference>
<dbReference type="GO" id="GO:0051082">
    <property type="term" value="F:unfolded protein binding"/>
    <property type="evidence" value="ECO:0007669"/>
    <property type="project" value="InterPro"/>
</dbReference>
<protein>
    <submittedName>
        <fullName evidence="4">Prefoldin</fullName>
    </submittedName>
</protein>
<dbReference type="CDD" id="cd23161">
    <property type="entry name" value="Prefoldin_6"/>
    <property type="match status" value="1"/>
</dbReference>
<dbReference type="GO" id="GO:0016272">
    <property type="term" value="C:prefoldin complex"/>
    <property type="evidence" value="ECO:0007669"/>
    <property type="project" value="InterPro"/>
</dbReference>
<dbReference type="GO" id="GO:0006457">
    <property type="term" value="P:protein folding"/>
    <property type="evidence" value="ECO:0007669"/>
    <property type="project" value="InterPro"/>
</dbReference>
<dbReference type="Gene3D" id="1.10.287.370">
    <property type="match status" value="1"/>
</dbReference>
<name>A0A5C3R0T7_9AGAR</name>
<dbReference type="SUPFAM" id="SSF46579">
    <property type="entry name" value="Prefoldin"/>
    <property type="match status" value="1"/>
</dbReference>
<dbReference type="FunFam" id="1.10.287.370:FF:000003">
    <property type="entry name" value="Prefoldin subunit 6"/>
    <property type="match status" value="1"/>
</dbReference>
<dbReference type="Proteomes" id="UP000305067">
    <property type="component" value="Unassembled WGS sequence"/>
</dbReference>
<keyword evidence="3" id="KW-0175">Coiled coil</keyword>
<dbReference type="InterPro" id="IPR002777">
    <property type="entry name" value="PFD_beta-like"/>
</dbReference>
<dbReference type="PANTHER" id="PTHR21431:SF0">
    <property type="entry name" value="PREFOLDIN SUBUNIT 6"/>
    <property type="match status" value="1"/>
</dbReference>
<dbReference type="PANTHER" id="PTHR21431">
    <property type="entry name" value="PREFOLDIN SUBUNIT 6"/>
    <property type="match status" value="1"/>
</dbReference>
<organism evidence="4 5">
    <name type="scientific">Pterulicium gracile</name>
    <dbReference type="NCBI Taxonomy" id="1884261"/>
    <lineage>
        <taxon>Eukaryota</taxon>
        <taxon>Fungi</taxon>
        <taxon>Dikarya</taxon>
        <taxon>Basidiomycota</taxon>
        <taxon>Agaricomycotina</taxon>
        <taxon>Agaricomycetes</taxon>
        <taxon>Agaricomycetidae</taxon>
        <taxon>Agaricales</taxon>
        <taxon>Pleurotineae</taxon>
        <taxon>Pterulaceae</taxon>
        <taxon>Pterulicium</taxon>
    </lineage>
</organism>
<evidence type="ECO:0000256" key="2">
    <source>
        <dbReference type="ARBA" id="ARBA00023186"/>
    </source>
</evidence>
<keyword evidence="5" id="KW-1185">Reference proteome</keyword>
<dbReference type="GO" id="GO:0005737">
    <property type="term" value="C:cytoplasm"/>
    <property type="evidence" value="ECO:0007669"/>
    <property type="project" value="TreeGrafter"/>
</dbReference>
<dbReference type="GO" id="GO:0051087">
    <property type="term" value="F:protein-folding chaperone binding"/>
    <property type="evidence" value="ECO:0007669"/>
    <property type="project" value="TreeGrafter"/>
</dbReference>
<evidence type="ECO:0000256" key="1">
    <source>
        <dbReference type="ARBA" id="ARBA00008045"/>
    </source>
</evidence>
<dbReference type="EMBL" id="ML178815">
    <property type="protein sequence ID" value="TFL06700.1"/>
    <property type="molecule type" value="Genomic_DNA"/>
</dbReference>
<dbReference type="Pfam" id="PF01920">
    <property type="entry name" value="Prefoldin_2"/>
    <property type="match status" value="1"/>
</dbReference>
<feature type="coiled-coil region" evidence="3">
    <location>
        <begin position="4"/>
        <end position="31"/>
    </location>
</feature>
<evidence type="ECO:0000313" key="5">
    <source>
        <dbReference type="Proteomes" id="UP000305067"/>
    </source>
</evidence>
<reference evidence="4 5" key="1">
    <citation type="journal article" date="2019" name="Nat. Ecol. Evol.">
        <title>Megaphylogeny resolves global patterns of mushroom evolution.</title>
        <authorList>
            <person name="Varga T."/>
            <person name="Krizsan K."/>
            <person name="Foldi C."/>
            <person name="Dima B."/>
            <person name="Sanchez-Garcia M."/>
            <person name="Sanchez-Ramirez S."/>
            <person name="Szollosi G.J."/>
            <person name="Szarkandi J.G."/>
            <person name="Papp V."/>
            <person name="Albert L."/>
            <person name="Andreopoulos W."/>
            <person name="Angelini C."/>
            <person name="Antonin V."/>
            <person name="Barry K.W."/>
            <person name="Bougher N.L."/>
            <person name="Buchanan P."/>
            <person name="Buyck B."/>
            <person name="Bense V."/>
            <person name="Catcheside P."/>
            <person name="Chovatia M."/>
            <person name="Cooper J."/>
            <person name="Damon W."/>
            <person name="Desjardin D."/>
            <person name="Finy P."/>
            <person name="Geml J."/>
            <person name="Haridas S."/>
            <person name="Hughes K."/>
            <person name="Justo A."/>
            <person name="Karasinski D."/>
            <person name="Kautmanova I."/>
            <person name="Kiss B."/>
            <person name="Kocsube S."/>
            <person name="Kotiranta H."/>
            <person name="LaButti K.M."/>
            <person name="Lechner B.E."/>
            <person name="Liimatainen K."/>
            <person name="Lipzen A."/>
            <person name="Lukacs Z."/>
            <person name="Mihaltcheva S."/>
            <person name="Morgado L.N."/>
            <person name="Niskanen T."/>
            <person name="Noordeloos M.E."/>
            <person name="Ohm R.A."/>
            <person name="Ortiz-Santana B."/>
            <person name="Ovrebo C."/>
            <person name="Racz N."/>
            <person name="Riley R."/>
            <person name="Savchenko A."/>
            <person name="Shiryaev A."/>
            <person name="Soop K."/>
            <person name="Spirin V."/>
            <person name="Szebenyi C."/>
            <person name="Tomsovsky M."/>
            <person name="Tulloss R.E."/>
            <person name="Uehling J."/>
            <person name="Grigoriev I.V."/>
            <person name="Vagvolgyi C."/>
            <person name="Papp T."/>
            <person name="Martin F.M."/>
            <person name="Miettinen O."/>
            <person name="Hibbett D.S."/>
            <person name="Nagy L.G."/>
        </authorList>
    </citation>
    <scope>NUCLEOTIDE SEQUENCE [LARGE SCALE GENOMIC DNA]</scope>
    <source>
        <strain evidence="4 5">CBS 309.79</strain>
    </source>
</reference>
<keyword evidence="2" id="KW-0143">Chaperone</keyword>
<gene>
    <name evidence="4" type="ORF">BDV98DRAFT_559850</name>
</gene>
<accession>A0A5C3R0T7</accession>